<reference evidence="7" key="1">
    <citation type="journal article" date="2019" name="bioRxiv">
        <title>The Genome of the Zebra Mussel, Dreissena polymorpha: A Resource for Invasive Species Research.</title>
        <authorList>
            <person name="McCartney M.A."/>
            <person name="Auch B."/>
            <person name="Kono T."/>
            <person name="Mallez S."/>
            <person name="Zhang Y."/>
            <person name="Obille A."/>
            <person name="Becker A."/>
            <person name="Abrahante J.E."/>
            <person name="Garbe J."/>
            <person name="Badalamenti J.P."/>
            <person name="Herman A."/>
            <person name="Mangelson H."/>
            <person name="Liachko I."/>
            <person name="Sullivan S."/>
            <person name="Sone E.D."/>
            <person name="Koren S."/>
            <person name="Silverstein K.A.T."/>
            <person name="Beckman K.B."/>
            <person name="Gohl D.M."/>
        </authorList>
    </citation>
    <scope>NUCLEOTIDE SEQUENCE</scope>
    <source>
        <strain evidence="7">Duluth1</strain>
        <tissue evidence="7">Whole animal</tissue>
    </source>
</reference>
<gene>
    <name evidence="7" type="ORF">DPMN_159579</name>
</gene>
<keyword evidence="8" id="KW-1185">Reference proteome</keyword>
<feature type="transmembrane region" description="Helical" evidence="4">
    <location>
        <begin position="238"/>
        <end position="257"/>
    </location>
</feature>
<evidence type="ECO:0000256" key="2">
    <source>
        <dbReference type="ARBA" id="ARBA00022729"/>
    </source>
</evidence>
<evidence type="ECO:0000256" key="5">
    <source>
        <dbReference type="SAM" id="SignalP"/>
    </source>
</evidence>
<protein>
    <recommendedName>
        <fullName evidence="6">Folate receptor-like domain-containing protein</fullName>
    </recommendedName>
</protein>
<evidence type="ECO:0000256" key="4">
    <source>
        <dbReference type="SAM" id="Phobius"/>
    </source>
</evidence>
<dbReference type="PANTHER" id="PTHR10517:SF14">
    <property type="entry name" value="FOLATE RECEPTOR 1-RELATED"/>
    <property type="match status" value="1"/>
</dbReference>
<proteinExistence type="inferred from homology"/>
<dbReference type="InterPro" id="IPR004269">
    <property type="entry name" value="Folate_rcpt"/>
</dbReference>
<sequence length="258" mass="29905">MLSFCFILVLVVMLGTSYGNRLAGLSTLDDYMNICMDGIIHKDKPTPEAELFQKCTPWKDRSCCTKEITESLHINATWYNFNWNHCPQPLSPKCKGRFQQDLCFYECSPNVGPWLVKVDGMKIRKERFVDVPLCQSECDAWWEDCRDDFTCTDNWSRNFNWTTGTSQCPTGSYCLTFNEMFKNSTNFCEKVWDHSWKVVNNTDPDGCFVMWWQQDAENPNYQVAKDRALKLLQASSSLTVNVSNCFFVFVAILVVVIR</sequence>
<evidence type="ECO:0000259" key="6">
    <source>
        <dbReference type="Pfam" id="PF03024"/>
    </source>
</evidence>
<comment type="caution">
    <text evidence="7">The sequence shown here is derived from an EMBL/GenBank/DDBJ whole genome shotgun (WGS) entry which is preliminary data.</text>
</comment>
<organism evidence="7 8">
    <name type="scientific">Dreissena polymorpha</name>
    <name type="common">Zebra mussel</name>
    <name type="synonym">Mytilus polymorpha</name>
    <dbReference type="NCBI Taxonomy" id="45954"/>
    <lineage>
        <taxon>Eukaryota</taxon>
        <taxon>Metazoa</taxon>
        <taxon>Spiralia</taxon>
        <taxon>Lophotrochozoa</taxon>
        <taxon>Mollusca</taxon>
        <taxon>Bivalvia</taxon>
        <taxon>Autobranchia</taxon>
        <taxon>Heteroconchia</taxon>
        <taxon>Euheterodonta</taxon>
        <taxon>Imparidentia</taxon>
        <taxon>Neoheterodontei</taxon>
        <taxon>Myida</taxon>
        <taxon>Dreissenoidea</taxon>
        <taxon>Dreissenidae</taxon>
        <taxon>Dreissena</taxon>
    </lineage>
</organism>
<dbReference type="EMBL" id="JAIWYP010000008">
    <property type="protein sequence ID" value="KAH3781678.1"/>
    <property type="molecule type" value="Genomic_DNA"/>
</dbReference>
<dbReference type="Proteomes" id="UP000828390">
    <property type="component" value="Unassembled WGS sequence"/>
</dbReference>
<evidence type="ECO:0000256" key="3">
    <source>
        <dbReference type="ARBA" id="ARBA00023157"/>
    </source>
</evidence>
<keyword evidence="3" id="KW-1015">Disulfide bond</keyword>
<name>A0A9D4ELW1_DREPO</name>
<evidence type="ECO:0000313" key="7">
    <source>
        <dbReference type="EMBL" id="KAH3781678.1"/>
    </source>
</evidence>
<keyword evidence="4" id="KW-0812">Transmembrane</keyword>
<dbReference type="GO" id="GO:0009897">
    <property type="term" value="C:external side of plasma membrane"/>
    <property type="evidence" value="ECO:0007669"/>
    <property type="project" value="TreeGrafter"/>
</dbReference>
<keyword evidence="4" id="KW-0472">Membrane</keyword>
<comment type="similarity">
    <text evidence="1">Belongs to the folate receptor family.</text>
</comment>
<dbReference type="InterPro" id="IPR018143">
    <property type="entry name" value="Folate_rcpt-like"/>
</dbReference>
<evidence type="ECO:0000256" key="1">
    <source>
        <dbReference type="ARBA" id="ARBA00007932"/>
    </source>
</evidence>
<dbReference type="Pfam" id="PF03024">
    <property type="entry name" value="Folate_rec"/>
    <property type="match status" value="1"/>
</dbReference>
<dbReference type="PANTHER" id="PTHR10517">
    <property type="entry name" value="FOLATE RECEPTOR"/>
    <property type="match status" value="1"/>
</dbReference>
<feature type="chain" id="PRO_5039248890" description="Folate receptor-like domain-containing protein" evidence="5">
    <location>
        <begin position="20"/>
        <end position="258"/>
    </location>
</feature>
<dbReference type="AlphaFoldDB" id="A0A9D4ELW1"/>
<keyword evidence="4" id="KW-1133">Transmembrane helix</keyword>
<accession>A0A9D4ELW1</accession>
<feature type="domain" description="Folate receptor-like" evidence="6">
    <location>
        <begin position="35"/>
        <end position="208"/>
    </location>
</feature>
<keyword evidence="2 5" id="KW-0732">Signal</keyword>
<evidence type="ECO:0000313" key="8">
    <source>
        <dbReference type="Proteomes" id="UP000828390"/>
    </source>
</evidence>
<feature type="signal peptide" evidence="5">
    <location>
        <begin position="1"/>
        <end position="19"/>
    </location>
</feature>
<dbReference type="GO" id="GO:0038023">
    <property type="term" value="F:signaling receptor activity"/>
    <property type="evidence" value="ECO:0007669"/>
    <property type="project" value="TreeGrafter"/>
</dbReference>
<reference evidence="7" key="2">
    <citation type="submission" date="2020-11" db="EMBL/GenBank/DDBJ databases">
        <authorList>
            <person name="McCartney M.A."/>
            <person name="Auch B."/>
            <person name="Kono T."/>
            <person name="Mallez S."/>
            <person name="Becker A."/>
            <person name="Gohl D.M."/>
            <person name="Silverstein K.A.T."/>
            <person name="Koren S."/>
            <person name="Bechman K.B."/>
            <person name="Herman A."/>
            <person name="Abrahante J.E."/>
            <person name="Garbe J."/>
        </authorList>
    </citation>
    <scope>NUCLEOTIDE SEQUENCE</scope>
    <source>
        <strain evidence="7">Duluth1</strain>
        <tissue evidence="7">Whole animal</tissue>
    </source>
</reference>
<dbReference type="OrthoDB" id="567542at2759"/>